<sequence length="372" mass="42073">MNFSNTSKPLDLSCSMRPNKATKIGLTCANLVIFIAAIVGNVIVIYLVKSRTRLRISFNYFILSMACADLLHASMGIPLDLTFLYTGTLWFNGPFGVFMCKFIPYSIVVSVVASITTLTATAIERYLAAKLILKKPITPKVAQIVVALIWIYALLISTHEVIKFNVIIVNKTTPHCFPVLEDWVGTNTIEMTIKFVLMYLLPLFTMATLYAHIIWMLRQHSGSSLQTEQYKSIQRRKKNLTRKLVMITVIFAVCWLPVHVNHFLATFDYALFTCIPSHWHLVFFWLAHANTAINPVLYLLLTKNARALFKSSVHAAKGDGNDNGSRRSGSRKLWMFQRFPSDSRLLTACVSIQTSEDEEKGHEMNLIVEPAM</sequence>
<dbReference type="OMA" id="RLITITC"/>
<protein>
    <recommendedName>
        <fullName evidence="9">G-protein coupled receptors family 1 profile domain-containing protein</fullName>
    </recommendedName>
</protein>
<evidence type="ECO:0000256" key="3">
    <source>
        <dbReference type="ARBA" id="ARBA00022989"/>
    </source>
</evidence>
<dbReference type="EnsemblMetazoa" id="XM_028656981.1">
    <property type="protein sequence ID" value="XP_028512782.1"/>
    <property type="gene ID" value="LOC110232036"/>
</dbReference>
<dbReference type="InterPro" id="IPR000276">
    <property type="entry name" value="GPCR_Rhodpsn"/>
</dbReference>
<evidence type="ECO:0000256" key="4">
    <source>
        <dbReference type="ARBA" id="ARBA00023040"/>
    </source>
</evidence>
<keyword evidence="5 8" id="KW-0472">Membrane</keyword>
<dbReference type="GeneID" id="110232036"/>
<dbReference type="PRINTS" id="PR00237">
    <property type="entry name" value="GPCRRHODOPSN"/>
</dbReference>
<feature type="transmembrane region" description="Helical" evidence="8">
    <location>
        <begin position="240"/>
        <end position="258"/>
    </location>
</feature>
<keyword evidence="4" id="KW-0297">G-protein coupled receptor</keyword>
<dbReference type="EnsemblMetazoa" id="XM_028656983.1">
    <property type="protein sequence ID" value="XP_028512784.1"/>
    <property type="gene ID" value="LOC110232036"/>
</dbReference>
<keyword evidence="11" id="KW-1185">Reference proteome</keyword>
<accession>A0A913YE22</accession>
<feature type="transmembrane region" description="Helical" evidence="8">
    <location>
        <begin position="60"/>
        <end position="82"/>
    </location>
</feature>
<name>A0A913YE22_EXADI</name>
<evidence type="ECO:0000313" key="11">
    <source>
        <dbReference type="Proteomes" id="UP000887567"/>
    </source>
</evidence>
<dbReference type="AlphaFoldDB" id="A0A913YE22"/>
<dbReference type="Gene3D" id="1.20.1070.10">
    <property type="entry name" value="Rhodopsin 7-helix transmembrane proteins"/>
    <property type="match status" value="1"/>
</dbReference>
<feature type="transmembrane region" description="Helical" evidence="8">
    <location>
        <begin position="278"/>
        <end position="301"/>
    </location>
</feature>
<dbReference type="GO" id="GO:0004930">
    <property type="term" value="F:G protein-coupled receptor activity"/>
    <property type="evidence" value="ECO:0007669"/>
    <property type="project" value="UniProtKB-KW"/>
</dbReference>
<dbReference type="OrthoDB" id="5981855at2759"/>
<dbReference type="CDD" id="cd00637">
    <property type="entry name" value="7tm_classA_rhodopsin-like"/>
    <property type="match status" value="1"/>
</dbReference>
<evidence type="ECO:0000256" key="7">
    <source>
        <dbReference type="ARBA" id="ARBA00023224"/>
    </source>
</evidence>
<dbReference type="Proteomes" id="UP000887567">
    <property type="component" value="Unplaced"/>
</dbReference>
<feature type="domain" description="G-protein coupled receptors family 1 profile" evidence="9">
    <location>
        <begin position="40"/>
        <end position="298"/>
    </location>
</feature>
<dbReference type="RefSeq" id="XP_028512782.1">
    <property type="nucleotide sequence ID" value="XM_028656981.1"/>
</dbReference>
<keyword evidence="2 8" id="KW-0812">Transmembrane</keyword>
<evidence type="ECO:0000256" key="6">
    <source>
        <dbReference type="ARBA" id="ARBA00023170"/>
    </source>
</evidence>
<dbReference type="GO" id="GO:0005886">
    <property type="term" value="C:plasma membrane"/>
    <property type="evidence" value="ECO:0007669"/>
    <property type="project" value="TreeGrafter"/>
</dbReference>
<dbReference type="InterPro" id="IPR017452">
    <property type="entry name" value="GPCR_Rhodpsn_7TM"/>
</dbReference>
<dbReference type="SUPFAM" id="SSF81321">
    <property type="entry name" value="Family A G protein-coupled receptor-like"/>
    <property type="match status" value="1"/>
</dbReference>
<keyword evidence="3 8" id="KW-1133">Transmembrane helix</keyword>
<evidence type="ECO:0000256" key="8">
    <source>
        <dbReference type="SAM" id="Phobius"/>
    </source>
</evidence>
<comment type="subcellular location">
    <subcellularLocation>
        <location evidence="1">Membrane</location>
        <topology evidence="1">Multi-pass membrane protein</topology>
    </subcellularLocation>
</comment>
<dbReference type="PROSITE" id="PS50262">
    <property type="entry name" value="G_PROTEIN_RECEP_F1_2"/>
    <property type="match status" value="1"/>
</dbReference>
<feature type="transmembrane region" description="Helical" evidence="8">
    <location>
        <begin position="144"/>
        <end position="162"/>
    </location>
</feature>
<organism evidence="10 11">
    <name type="scientific">Exaiptasia diaphana</name>
    <name type="common">Tropical sea anemone</name>
    <name type="synonym">Aiptasia pulchella</name>
    <dbReference type="NCBI Taxonomy" id="2652724"/>
    <lineage>
        <taxon>Eukaryota</taxon>
        <taxon>Metazoa</taxon>
        <taxon>Cnidaria</taxon>
        <taxon>Anthozoa</taxon>
        <taxon>Hexacorallia</taxon>
        <taxon>Actiniaria</taxon>
        <taxon>Aiptasiidae</taxon>
        <taxon>Exaiptasia</taxon>
    </lineage>
</organism>
<feature type="transmembrane region" description="Helical" evidence="8">
    <location>
        <begin position="102"/>
        <end position="123"/>
    </location>
</feature>
<dbReference type="RefSeq" id="XP_028512783.1">
    <property type="nucleotide sequence ID" value="XM_028656982.1"/>
</dbReference>
<keyword evidence="6" id="KW-0675">Receptor</keyword>
<evidence type="ECO:0000256" key="2">
    <source>
        <dbReference type="ARBA" id="ARBA00022692"/>
    </source>
</evidence>
<feature type="transmembrane region" description="Helical" evidence="8">
    <location>
        <begin position="196"/>
        <end position="217"/>
    </location>
</feature>
<evidence type="ECO:0000256" key="5">
    <source>
        <dbReference type="ARBA" id="ARBA00023136"/>
    </source>
</evidence>
<proteinExistence type="predicted"/>
<dbReference type="EnsemblMetazoa" id="XM_028656982.1">
    <property type="protein sequence ID" value="XP_028512783.1"/>
    <property type="gene ID" value="LOC110232036"/>
</dbReference>
<dbReference type="KEGG" id="epa:110232036"/>
<reference evidence="10" key="1">
    <citation type="submission" date="2022-11" db="UniProtKB">
        <authorList>
            <consortium name="EnsemblMetazoa"/>
        </authorList>
    </citation>
    <scope>IDENTIFICATION</scope>
</reference>
<evidence type="ECO:0000313" key="10">
    <source>
        <dbReference type="EnsemblMetazoa" id="XP_028512782.1"/>
    </source>
</evidence>
<dbReference type="Pfam" id="PF00001">
    <property type="entry name" value="7tm_1"/>
    <property type="match status" value="1"/>
</dbReference>
<evidence type="ECO:0000259" key="9">
    <source>
        <dbReference type="PROSITE" id="PS50262"/>
    </source>
</evidence>
<feature type="transmembrane region" description="Helical" evidence="8">
    <location>
        <begin position="24"/>
        <end position="48"/>
    </location>
</feature>
<dbReference type="FunFam" id="1.20.1070.10:FF:000291">
    <property type="entry name" value="Predicted protein"/>
    <property type="match status" value="1"/>
</dbReference>
<keyword evidence="7" id="KW-0807">Transducer</keyword>
<evidence type="ECO:0000256" key="1">
    <source>
        <dbReference type="ARBA" id="ARBA00004141"/>
    </source>
</evidence>
<dbReference type="PANTHER" id="PTHR45695:SF9">
    <property type="entry name" value="LEUCOKININ RECEPTOR"/>
    <property type="match status" value="1"/>
</dbReference>
<dbReference type="PANTHER" id="PTHR45695">
    <property type="entry name" value="LEUCOKININ RECEPTOR-RELATED"/>
    <property type="match status" value="1"/>
</dbReference>
<dbReference type="RefSeq" id="XP_028512784.1">
    <property type="nucleotide sequence ID" value="XM_028656983.1"/>
</dbReference>